<organism evidence="2 3">
    <name type="scientific">Astrephomene gubernaculifera</name>
    <dbReference type="NCBI Taxonomy" id="47775"/>
    <lineage>
        <taxon>Eukaryota</taxon>
        <taxon>Viridiplantae</taxon>
        <taxon>Chlorophyta</taxon>
        <taxon>core chlorophytes</taxon>
        <taxon>Chlorophyceae</taxon>
        <taxon>CS clade</taxon>
        <taxon>Chlamydomonadales</taxon>
        <taxon>Astrephomenaceae</taxon>
        <taxon>Astrephomene</taxon>
    </lineage>
</organism>
<dbReference type="Gene3D" id="3.40.50.11350">
    <property type="match status" value="1"/>
</dbReference>
<sequence length="125" mass="13591">EAGGSGSSEGWQAANLTFSHLAMVEEAVCARAKVFVGTKESSMTGTIVQERLAHQLPPGDSYCFFRRPGFEQRPISVPEYYVINNRTATRGSDLWRTRLEEKGLEGGRQDNGGRGAVQQSVSAVV</sequence>
<comment type="caution">
    <text evidence="2">The sequence shown here is derived from an EMBL/GenBank/DDBJ whole genome shotgun (WGS) entry which is preliminary data.</text>
</comment>
<keyword evidence="3" id="KW-1185">Reference proteome</keyword>
<reference evidence="2 3" key="1">
    <citation type="journal article" date="2021" name="Sci. Rep.">
        <title>Genome sequencing of the multicellular alga Astrephomene provides insights into convergent evolution of germ-soma differentiation.</title>
        <authorList>
            <person name="Yamashita S."/>
            <person name="Yamamoto K."/>
            <person name="Matsuzaki R."/>
            <person name="Suzuki S."/>
            <person name="Yamaguchi H."/>
            <person name="Hirooka S."/>
            <person name="Minakuchi Y."/>
            <person name="Miyagishima S."/>
            <person name="Kawachi M."/>
            <person name="Toyoda A."/>
            <person name="Nozaki H."/>
        </authorList>
    </citation>
    <scope>NUCLEOTIDE SEQUENCE [LARGE SCALE GENOMIC DNA]</scope>
    <source>
        <strain evidence="2 3">NIES-4017</strain>
    </source>
</reference>
<gene>
    <name evidence="2" type="ORF">Agub_g14733</name>
</gene>
<evidence type="ECO:0000313" key="2">
    <source>
        <dbReference type="EMBL" id="GFR52195.1"/>
    </source>
</evidence>
<dbReference type="Proteomes" id="UP001054857">
    <property type="component" value="Unassembled WGS sequence"/>
</dbReference>
<feature type="non-terminal residue" evidence="2">
    <location>
        <position position="1"/>
    </location>
</feature>
<feature type="region of interest" description="Disordered" evidence="1">
    <location>
        <begin position="103"/>
        <end position="125"/>
    </location>
</feature>
<dbReference type="AlphaFoldDB" id="A0AAD3E1Y4"/>
<proteinExistence type="predicted"/>
<accession>A0AAD3E1Y4</accession>
<evidence type="ECO:0000313" key="3">
    <source>
        <dbReference type="Proteomes" id="UP001054857"/>
    </source>
</evidence>
<name>A0AAD3E1Y4_9CHLO</name>
<protein>
    <submittedName>
        <fullName evidence="2">Uncharacterized protein</fullName>
    </submittedName>
</protein>
<dbReference type="EMBL" id="BMAR01000059">
    <property type="protein sequence ID" value="GFR52195.1"/>
    <property type="molecule type" value="Genomic_DNA"/>
</dbReference>
<evidence type="ECO:0000256" key="1">
    <source>
        <dbReference type="SAM" id="MobiDB-lite"/>
    </source>
</evidence>